<dbReference type="RefSeq" id="WP_102500000.1">
    <property type="nucleotide sequence ID" value="NZ_MCZF01000267.1"/>
</dbReference>
<accession>A0A2N7JMF5</accession>
<evidence type="ECO:0000313" key="2">
    <source>
        <dbReference type="Proteomes" id="UP000235533"/>
    </source>
</evidence>
<evidence type="ECO:0000313" key="1">
    <source>
        <dbReference type="EMBL" id="PMM42872.1"/>
    </source>
</evidence>
<comment type="caution">
    <text evidence="1">The sequence shown here is derived from an EMBL/GenBank/DDBJ whole genome shotgun (WGS) entry which is preliminary data.</text>
</comment>
<dbReference type="Proteomes" id="UP000235533">
    <property type="component" value="Unassembled WGS sequence"/>
</dbReference>
<proteinExistence type="predicted"/>
<protein>
    <submittedName>
        <fullName evidence="1">Uncharacterized protein</fullName>
    </submittedName>
</protein>
<organism evidence="1 2">
    <name type="scientific">Vibrio splendidus</name>
    <dbReference type="NCBI Taxonomy" id="29497"/>
    <lineage>
        <taxon>Bacteria</taxon>
        <taxon>Pseudomonadati</taxon>
        <taxon>Pseudomonadota</taxon>
        <taxon>Gammaproteobacteria</taxon>
        <taxon>Vibrionales</taxon>
        <taxon>Vibrionaceae</taxon>
        <taxon>Vibrio</taxon>
    </lineage>
</organism>
<dbReference type="EMBL" id="MCZF01000267">
    <property type="protein sequence ID" value="PMM42872.1"/>
    <property type="molecule type" value="Genomic_DNA"/>
</dbReference>
<sequence>MFNPIFIPTINSIHECSLKIFTESITEYIVPSEVKIYAYRIGAGCLHVLKLDDQIEITITDGGTDIPDKSNCLDYLRVGHIQIGVLDSMDVTYMINHLLNALKEKNEDLNCFYRQHDER</sequence>
<dbReference type="AlphaFoldDB" id="A0A2N7JMF5"/>
<gene>
    <name evidence="1" type="ORF">BCT54_07725</name>
</gene>
<name>A0A2N7JMF5_VIBSP</name>
<reference evidence="2" key="1">
    <citation type="submission" date="2016-07" db="EMBL/GenBank/DDBJ databases">
        <title>Nontailed viruses are major unrecognized killers of bacteria in the ocean.</title>
        <authorList>
            <person name="Kauffman K."/>
            <person name="Hussain F."/>
            <person name="Yang J."/>
            <person name="Arevalo P."/>
            <person name="Brown J."/>
            <person name="Cutler M."/>
            <person name="Kelly L."/>
            <person name="Polz M.F."/>
        </authorList>
    </citation>
    <scope>NUCLEOTIDE SEQUENCE [LARGE SCALE GENOMIC DNA]</scope>
    <source>
        <strain evidence="2">10N.261.48.B5</strain>
    </source>
</reference>